<dbReference type="GO" id="GO:0005794">
    <property type="term" value="C:Golgi apparatus"/>
    <property type="evidence" value="ECO:0007669"/>
    <property type="project" value="TreeGrafter"/>
</dbReference>
<comment type="subcellular location">
    <subcellularLocation>
        <location evidence="1">Membrane</location>
        <topology evidence="1">Single-pass type II membrane protein</topology>
    </subcellularLocation>
</comment>
<accession>A0A1G4J9J4</accession>
<keyword evidence="4" id="KW-0808">Transferase</keyword>
<keyword evidence="6" id="KW-0735">Signal-anchor</keyword>
<protein>
    <submittedName>
        <fullName evidence="10">LAME_0D07074g1_1</fullName>
    </submittedName>
</protein>
<keyword evidence="11" id="KW-1185">Reference proteome</keyword>
<gene>
    <name evidence="10" type="ORF">LAME_0D07074G</name>
</gene>
<dbReference type="AlphaFoldDB" id="A0A1G4J9J4"/>
<dbReference type="Pfam" id="PF11051">
    <property type="entry name" value="Mannosyl_trans3"/>
    <property type="match status" value="1"/>
</dbReference>
<dbReference type="OrthoDB" id="430354at2759"/>
<evidence type="ECO:0000256" key="4">
    <source>
        <dbReference type="ARBA" id="ARBA00022679"/>
    </source>
</evidence>
<evidence type="ECO:0000256" key="3">
    <source>
        <dbReference type="ARBA" id="ARBA00022676"/>
    </source>
</evidence>
<dbReference type="GO" id="GO:0000033">
    <property type="term" value="F:alpha-1,3-mannosyltransferase activity"/>
    <property type="evidence" value="ECO:0007669"/>
    <property type="project" value="TreeGrafter"/>
</dbReference>
<dbReference type="InterPro" id="IPR022751">
    <property type="entry name" value="Alpha_mannosyltransferase"/>
</dbReference>
<dbReference type="InterPro" id="IPR029044">
    <property type="entry name" value="Nucleotide-diphossugar_trans"/>
</dbReference>
<keyword evidence="9" id="KW-0325">Glycoprotein</keyword>
<reference evidence="11" key="1">
    <citation type="submission" date="2016-03" db="EMBL/GenBank/DDBJ databases">
        <authorList>
            <person name="Devillers Hugo."/>
        </authorList>
    </citation>
    <scope>NUCLEOTIDE SEQUENCE [LARGE SCALE GENOMIC DNA]</scope>
</reference>
<organism evidence="10 11">
    <name type="scientific">Lachancea meyersii CBS 8951</name>
    <dbReference type="NCBI Taxonomy" id="1266667"/>
    <lineage>
        <taxon>Eukaryota</taxon>
        <taxon>Fungi</taxon>
        <taxon>Dikarya</taxon>
        <taxon>Ascomycota</taxon>
        <taxon>Saccharomycotina</taxon>
        <taxon>Saccharomycetes</taxon>
        <taxon>Saccharomycetales</taxon>
        <taxon>Saccharomycetaceae</taxon>
        <taxon>Lachancea</taxon>
    </lineage>
</organism>
<keyword evidence="8" id="KW-0472">Membrane</keyword>
<proteinExistence type="inferred from homology"/>
<evidence type="ECO:0000256" key="8">
    <source>
        <dbReference type="ARBA" id="ARBA00023136"/>
    </source>
</evidence>
<evidence type="ECO:0000313" key="10">
    <source>
        <dbReference type="EMBL" id="SCU86648.1"/>
    </source>
</evidence>
<evidence type="ECO:0000256" key="2">
    <source>
        <dbReference type="ARBA" id="ARBA00009105"/>
    </source>
</evidence>
<dbReference type="SUPFAM" id="SSF53448">
    <property type="entry name" value="Nucleotide-diphospho-sugar transferases"/>
    <property type="match status" value="1"/>
</dbReference>
<dbReference type="PANTHER" id="PTHR31392:SF1">
    <property type="entry name" value="ALPHA-1,3-MANNOSYLTRANSFERASE MNN1-RELATED"/>
    <property type="match status" value="1"/>
</dbReference>
<dbReference type="EMBL" id="LT598482">
    <property type="protein sequence ID" value="SCU86648.1"/>
    <property type="molecule type" value="Genomic_DNA"/>
</dbReference>
<keyword evidence="5" id="KW-0812">Transmembrane</keyword>
<evidence type="ECO:0000256" key="7">
    <source>
        <dbReference type="ARBA" id="ARBA00022989"/>
    </source>
</evidence>
<dbReference type="PANTHER" id="PTHR31392">
    <property type="entry name" value="ALPHA-1,3-MANNOSYLTRANSFERASE MNN1-RELATED"/>
    <property type="match status" value="1"/>
</dbReference>
<evidence type="ECO:0000256" key="1">
    <source>
        <dbReference type="ARBA" id="ARBA00004606"/>
    </source>
</evidence>
<sequence length="620" mass="69627">MFIKYHALKQSSPRCFHQVLALMAFIGRKPIRQIVVAALLLAAVCFIHARRQELSKNSRSSLQRDVGAQLMAELTAGESSTYGKNDGSGADVKTLTPEQACSAYFAALYAADPRWWNDYRENAASSSSSDTFQDYETERLSLIMERMRVYEACQALNALPVQIADLDARMFPFIRPGSTPSFVSGDLGKKYDNGVVPILSGGPQDTFKFQFDPAHSFLDNWKRLSQRSSGTTSRGIVLSFPDSHVSMAIRLLKVLEHQKNQLPIQVVHKGDLSFESQQQISQALPKGQNLWFVNVKTMLDERFASDFHTYRNKWLAVLFNTFHELVFIDADAVSILPMNSYFAFEEYKKTGTLFFQDRAFAHKFDFSYCVPELKALQPTPFETKHFDRTMPIDAQLMLSMDSTTEQSIIQSLFVGQQRHHMDSGLLAVDKSKHMSALLAGVFLNLAPKLSRCAHGDKEFLWLAFLLTNHEYKFHPTAASAIGRADESNEICSVQLGHTSTDGSLLWFNSGFRFCKFSDGADYDWDAYKKDELRSRFSSIDAAREFYKSMVNIESAVIPDPSINPWGGGFADLCIGYTYCAKTSAGAGEIVHFPAYAQERINAIGKVWMDATEAGLPFFSP</sequence>
<comment type="similarity">
    <text evidence="2">Belongs to the MNN1/MNT family.</text>
</comment>
<dbReference type="Proteomes" id="UP000191144">
    <property type="component" value="Chromosome D"/>
</dbReference>
<evidence type="ECO:0000313" key="11">
    <source>
        <dbReference type="Proteomes" id="UP000191144"/>
    </source>
</evidence>
<evidence type="ECO:0000256" key="6">
    <source>
        <dbReference type="ARBA" id="ARBA00022968"/>
    </source>
</evidence>
<keyword evidence="7" id="KW-1133">Transmembrane helix</keyword>
<evidence type="ECO:0000256" key="9">
    <source>
        <dbReference type="ARBA" id="ARBA00023180"/>
    </source>
</evidence>
<dbReference type="GO" id="GO:0006493">
    <property type="term" value="P:protein O-linked glycosylation"/>
    <property type="evidence" value="ECO:0007669"/>
    <property type="project" value="TreeGrafter"/>
</dbReference>
<dbReference type="GO" id="GO:0016020">
    <property type="term" value="C:membrane"/>
    <property type="evidence" value="ECO:0007669"/>
    <property type="project" value="UniProtKB-SubCell"/>
</dbReference>
<keyword evidence="3" id="KW-0328">Glycosyltransferase</keyword>
<evidence type="ECO:0000256" key="5">
    <source>
        <dbReference type="ARBA" id="ARBA00022692"/>
    </source>
</evidence>
<name>A0A1G4J9J4_9SACH</name>